<evidence type="ECO:0000256" key="1">
    <source>
        <dbReference type="SAM" id="MobiDB-lite"/>
    </source>
</evidence>
<evidence type="ECO:0000313" key="3">
    <source>
        <dbReference type="Proteomes" id="UP001141552"/>
    </source>
</evidence>
<name>A0A9Q0JPK9_9ROSI</name>
<evidence type="ECO:0000313" key="2">
    <source>
        <dbReference type="EMBL" id="KAJ4850561.1"/>
    </source>
</evidence>
<proteinExistence type="predicted"/>
<comment type="caution">
    <text evidence="2">The sequence shown here is derived from an EMBL/GenBank/DDBJ whole genome shotgun (WGS) entry which is preliminary data.</text>
</comment>
<sequence>MLYARVVHLTFLPPDVKESSVSAFFRLPPQGHIDKPYVDLSKPESFSFITDCAETAVELYKKQMGVYMGPPKVMMAYHSLSLGANAYHIRFKSPRSSRHVSICSATVIYDVDDVEVGKTQRFVWSKKQGEKTHNYMVDSFIICPGDWQDGDLHTKQTGQAEFQDKTAETAKEISLEFQKAAAMNVDDESPADTSSGTRSEVVGGGAWDSADEQVEGGATLADVSHGSSKRKRQ</sequence>
<reference evidence="2" key="1">
    <citation type="submission" date="2022-02" db="EMBL/GenBank/DDBJ databases">
        <authorList>
            <person name="Henning P.M."/>
            <person name="McCubbin A.G."/>
            <person name="Shore J.S."/>
        </authorList>
    </citation>
    <scope>NUCLEOTIDE SEQUENCE</scope>
    <source>
        <strain evidence="2">F60SS</strain>
        <tissue evidence="2">Leaves</tissue>
    </source>
</reference>
<accession>A0A9Q0JPK9</accession>
<organism evidence="2 3">
    <name type="scientific">Turnera subulata</name>
    <dbReference type="NCBI Taxonomy" id="218843"/>
    <lineage>
        <taxon>Eukaryota</taxon>
        <taxon>Viridiplantae</taxon>
        <taxon>Streptophyta</taxon>
        <taxon>Embryophyta</taxon>
        <taxon>Tracheophyta</taxon>
        <taxon>Spermatophyta</taxon>
        <taxon>Magnoliopsida</taxon>
        <taxon>eudicotyledons</taxon>
        <taxon>Gunneridae</taxon>
        <taxon>Pentapetalae</taxon>
        <taxon>rosids</taxon>
        <taxon>fabids</taxon>
        <taxon>Malpighiales</taxon>
        <taxon>Passifloraceae</taxon>
        <taxon>Turnera</taxon>
    </lineage>
</organism>
<dbReference type="EMBL" id="JAKUCV010000281">
    <property type="protein sequence ID" value="KAJ4850561.1"/>
    <property type="molecule type" value="Genomic_DNA"/>
</dbReference>
<dbReference type="Proteomes" id="UP001141552">
    <property type="component" value="Unassembled WGS sequence"/>
</dbReference>
<dbReference type="AlphaFoldDB" id="A0A9Q0JPK9"/>
<keyword evidence="3" id="KW-1185">Reference proteome</keyword>
<protein>
    <submittedName>
        <fullName evidence="2">Uncharacterized protein</fullName>
    </submittedName>
</protein>
<gene>
    <name evidence="2" type="ORF">Tsubulata_020452</name>
</gene>
<feature type="region of interest" description="Disordered" evidence="1">
    <location>
        <begin position="181"/>
        <end position="233"/>
    </location>
</feature>
<reference evidence="2" key="2">
    <citation type="journal article" date="2023" name="Plants (Basel)">
        <title>Annotation of the Turnera subulata (Passifloraceae) Draft Genome Reveals the S-Locus Evolved after the Divergence of Turneroideae from Passifloroideae in a Stepwise Manner.</title>
        <authorList>
            <person name="Henning P.M."/>
            <person name="Roalson E.H."/>
            <person name="Mir W."/>
            <person name="McCubbin A.G."/>
            <person name="Shore J.S."/>
        </authorList>
    </citation>
    <scope>NUCLEOTIDE SEQUENCE</scope>
    <source>
        <strain evidence="2">F60SS</strain>
    </source>
</reference>